<dbReference type="InterPro" id="IPR050471">
    <property type="entry name" value="AB_hydrolase"/>
</dbReference>
<dbReference type="PANTHER" id="PTHR43433">
    <property type="entry name" value="HYDROLASE, ALPHA/BETA FOLD FAMILY PROTEIN"/>
    <property type="match status" value="1"/>
</dbReference>
<dbReference type="Proteomes" id="UP001500368">
    <property type="component" value="Unassembled WGS sequence"/>
</dbReference>
<dbReference type="SUPFAM" id="SSF53474">
    <property type="entry name" value="alpha/beta-Hydrolases"/>
    <property type="match status" value="1"/>
</dbReference>
<dbReference type="InterPro" id="IPR000073">
    <property type="entry name" value="AB_hydrolase_1"/>
</dbReference>
<accession>A0ABP9FV76</accession>
<sequence length="264" mass="28318">MEEHVGTGTVRIDPANSAASPEANLVLVNSLACTSDLWNDVVRHLPETVRVIRFDQRDRGGPAGQRPFSLKSLAHDVFEAADIAGAGDIHVAGVSLGGLVSLQAAIQVPERVRSVTAMCCAARFDEQSWIDRGAQVREHGAAPLVDAVMKRWFTDEFASSHPGTIDFYREMFLSTDDAGYANACDVLAASDLRPSLSAISCPTLLISGEHDPANPVREQELIASAIEGSRHVVVEGAAHLAPASHSAEIAELLVQQCRKETFSR</sequence>
<organism evidence="2 3">
    <name type="scientific">Nesterenkonia rhizosphaerae</name>
    <dbReference type="NCBI Taxonomy" id="1348272"/>
    <lineage>
        <taxon>Bacteria</taxon>
        <taxon>Bacillati</taxon>
        <taxon>Actinomycetota</taxon>
        <taxon>Actinomycetes</taxon>
        <taxon>Micrococcales</taxon>
        <taxon>Micrococcaceae</taxon>
        <taxon>Nesterenkonia</taxon>
    </lineage>
</organism>
<evidence type="ECO:0000313" key="2">
    <source>
        <dbReference type="EMBL" id="GAA4917342.1"/>
    </source>
</evidence>
<dbReference type="RefSeq" id="WP_345477071.1">
    <property type="nucleotide sequence ID" value="NZ_BAABLW010000005.1"/>
</dbReference>
<dbReference type="Gene3D" id="3.40.50.1820">
    <property type="entry name" value="alpha/beta hydrolase"/>
    <property type="match status" value="1"/>
</dbReference>
<evidence type="ECO:0000313" key="3">
    <source>
        <dbReference type="Proteomes" id="UP001500368"/>
    </source>
</evidence>
<comment type="caution">
    <text evidence="2">The sequence shown here is derived from an EMBL/GenBank/DDBJ whole genome shotgun (WGS) entry which is preliminary data.</text>
</comment>
<dbReference type="PANTHER" id="PTHR43433:SF5">
    <property type="entry name" value="AB HYDROLASE-1 DOMAIN-CONTAINING PROTEIN"/>
    <property type="match status" value="1"/>
</dbReference>
<proteinExistence type="predicted"/>
<keyword evidence="2" id="KW-0378">Hydrolase</keyword>
<feature type="domain" description="AB hydrolase-1" evidence="1">
    <location>
        <begin position="25"/>
        <end position="241"/>
    </location>
</feature>
<dbReference type="GO" id="GO:0016787">
    <property type="term" value="F:hydrolase activity"/>
    <property type="evidence" value="ECO:0007669"/>
    <property type="project" value="UniProtKB-KW"/>
</dbReference>
<dbReference type="Pfam" id="PF00561">
    <property type="entry name" value="Abhydrolase_1"/>
    <property type="match status" value="1"/>
</dbReference>
<reference evidence="3" key="1">
    <citation type="journal article" date="2019" name="Int. J. Syst. Evol. Microbiol.">
        <title>The Global Catalogue of Microorganisms (GCM) 10K type strain sequencing project: providing services to taxonomists for standard genome sequencing and annotation.</title>
        <authorList>
            <consortium name="The Broad Institute Genomics Platform"/>
            <consortium name="The Broad Institute Genome Sequencing Center for Infectious Disease"/>
            <person name="Wu L."/>
            <person name="Ma J."/>
        </authorList>
    </citation>
    <scope>NUCLEOTIDE SEQUENCE [LARGE SCALE GENOMIC DNA]</scope>
    <source>
        <strain evidence="3">JCM 19129</strain>
    </source>
</reference>
<protein>
    <submittedName>
        <fullName evidence="2">Alpha/beta fold hydrolase</fullName>
    </submittedName>
</protein>
<name>A0ABP9FV76_9MICC</name>
<gene>
    <name evidence="2" type="ORF">GCM10025790_11060</name>
</gene>
<dbReference type="InterPro" id="IPR029058">
    <property type="entry name" value="AB_hydrolase_fold"/>
</dbReference>
<dbReference type="PRINTS" id="PR00111">
    <property type="entry name" value="ABHYDROLASE"/>
</dbReference>
<keyword evidence="3" id="KW-1185">Reference proteome</keyword>
<dbReference type="EMBL" id="BAABLW010000005">
    <property type="protein sequence ID" value="GAA4917342.1"/>
    <property type="molecule type" value="Genomic_DNA"/>
</dbReference>
<evidence type="ECO:0000259" key="1">
    <source>
        <dbReference type="Pfam" id="PF00561"/>
    </source>
</evidence>